<organism evidence="6 7">
    <name type="scientific">Marinibaculum pumilum</name>
    <dbReference type="NCBI Taxonomy" id="1766165"/>
    <lineage>
        <taxon>Bacteria</taxon>
        <taxon>Pseudomonadati</taxon>
        <taxon>Pseudomonadota</taxon>
        <taxon>Alphaproteobacteria</taxon>
        <taxon>Rhodospirillales</taxon>
        <taxon>Rhodospirillaceae</taxon>
        <taxon>Marinibaculum</taxon>
    </lineage>
</organism>
<dbReference type="RefSeq" id="WP_379901643.1">
    <property type="nucleotide sequence ID" value="NZ_JBHRTR010000028.1"/>
</dbReference>
<dbReference type="Pfam" id="PF07702">
    <property type="entry name" value="UTRA"/>
    <property type="match status" value="1"/>
</dbReference>
<dbReference type="PRINTS" id="PR00035">
    <property type="entry name" value="HTHGNTR"/>
</dbReference>
<dbReference type="PANTHER" id="PTHR44846">
    <property type="entry name" value="MANNOSYL-D-GLYCERATE TRANSPORT/METABOLISM SYSTEM REPRESSOR MNGR-RELATED"/>
    <property type="match status" value="1"/>
</dbReference>
<proteinExistence type="predicted"/>
<dbReference type="PANTHER" id="PTHR44846:SF17">
    <property type="entry name" value="GNTR-FAMILY TRANSCRIPTIONAL REGULATOR"/>
    <property type="match status" value="1"/>
</dbReference>
<dbReference type="SUPFAM" id="SSF64288">
    <property type="entry name" value="Chorismate lyase-like"/>
    <property type="match status" value="1"/>
</dbReference>
<keyword evidence="2" id="KW-0238">DNA-binding</keyword>
<dbReference type="InterPro" id="IPR028978">
    <property type="entry name" value="Chorismate_lyase_/UTRA_dom_sf"/>
</dbReference>
<dbReference type="InterPro" id="IPR036390">
    <property type="entry name" value="WH_DNA-bd_sf"/>
</dbReference>
<dbReference type="SUPFAM" id="SSF46785">
    <property type="entry name" value="Winged helix' DNA-binding domain"/>
    <property type="match status" value="1"/>
</dbReference>
<keyword evidence="7" id="KW-1185">Reference proteome</keyword>
<evidence type="ECO:0000256" key="4">
    <source>
        <dbReference type="SAM" id="MobiDB-lite"/>
    </source>
</evidence>
<evidence type="ECO:0000259" key="5">
    <source>
        <dbReference type="PROSITE" id="PS50949"/>
    </source>
</evidence>
<name>A0ABV7L1J3_9PROT</name>
<dbReference type="PROSITE" id="PS50949">
    <property type="entry name" value="HTH_GNTR"/>
    <property type="match status" value="1"/>
</dbReference>
<dbReference type="InterPro" id="IPR000524">
    <property type="entry name" value="Tscrpt_reg_HTH_GntR"/>
</dbReference>
<evidence type="ECO:0000256" key="2">
    <source>
        <dbReference type="ARBA" id="ARBA00023125"/>
    </source>
</evidence>
<dbReference type="CDD" id="cd07377">
    <property type="entry name" value="WHTH_GntR"/>
    <property type="match status" value="1"/>
</dbReference>
<feature type="region of interest" description="Disordered" evidence="4">
    <location>
        <begin position="1"/>
        <end position="27"/>
    </location>
</feature>
<reference evidence="7" key="1">
    <citation type="journal article" date="2019" name="Int. J. Syst. Evol. Microbiol.">
        <title>The Global Catalogue of Microorganisms (GCM) 10K type strain sequencing project: providing services to taxonomists for standard genome sequencing and annotation.</title>
        <authorList>
            <consortium name="The Broad Institute Genomics Platform"/>
            <consortium name="The Broad Institute Genome Sequencing Center for Infectious Disease"/>
            <person name="Wu L."/>
            <person name="Ma J."/>
        </authorList>
    </citation>
    <scope>NUCLEOTIDE SEQUENCE [LARGE SCALE GENOMIC DNA]</scope>
    <source>
        <strain evidence="7">KCTC 42964</strain>
    </source>
</reference>
<gene>
    <name evidence="6" type="ORF">ACFOGJ_14680</name>
</gene>
<dbReference type="SMART" id="SM00866">
    <property type="entry name" value="UTRA"/>
    <property type="match status" value="1"/>
</dbReference>
<protein>
    <submittedName>
        <fullName evidence="6">GntR family transcriptional regulator</fullName>
    </submittedName>
</protein>
<dbReference type="Pfam" id="PF00392">
    <property type="entry name" value="GntR"/>
    <property type="match status" value="1"/>
</dbReference>
<evidence type="ECO:0000256" key="3">
    <source>
        <dbReference type="ARBA" id="ARBA00023163"/>
    </source>
</evidence>
<keyword evidence="1" id="KW-0805">Transcription regulation</keyword>
<dbReference type="Proteomes" id="UP001595528">
    <property type="component" value="Unassembled WGS sequence"/>
</dbReference>
<dbReference type="EMBL" id="JBHRTR010000028">
    <property type="protein sequence ID" value="MFC3228487.1"/>
    <property type="molecule type" value="Genomic_DNA"/>
</dbReference>
<evidence type="ECO:0000313" key="6">
    <source>
        <dbReference type="EMBL" id="MFC3228487.1"/>
    </source>
</evidence>
<feature type="compositionally biased region" description="Low complexity" evidence="4">
    <location>
        <begin position="11"/>
        <end position="24"/>
    </location>
</feature>
<dbReference type="SMART" id="SM00345">
    <property type="entry name" value="HTH_GNTR"/>
    <property type="match status" value="1"/>
</dbReference>
<dbReference type="InterPro" id="IPR011663">
    <property type="entry name" value="UTRA"/>
</dbReference>
<sequence length="268" mass="29233">MTAGPGDGDRPAAATGSGPADAAPLAPATGEPPLYLKVAHRMLEQIQRGDYPVGTLLPTEVELAALYGVSRQTVRQAIAQLRQKGLVSARKGVGTRVDSIRAARRFNYSVQSVEDLFSLAADTEMQVKSRTPFTARGRSAALLGCRSGHRWLHLGCLRVIAGETRPLAWTDIYVDGRLAPILKGRSRFRSALFALLEQQSGETVVEIQQEIRAITLDPVYAGRLAAEPGAAALQITRRYFSTGRRLIEVSVNTLPADRFFYSVEIFRE</sequence>
<dbReference type="Gene3D" id="3.40.1410.10">
    <property type="entry name" value="Chorismate lyase-like"/>
    <property type="match status" value="1"/>
</dbReference>
<dbReference type="Gene3D" id="1.10.10.10">
    <property type="entry name" value="Winged helix-like DNA-binding domain superfamily/Winged helix DNA-binding domain"/>
    <property type="match status" value="1"/>
</dbReference>
<dbReference type="InterPro" id="IPR036388">
    <property type="entry name" value="WH-like_DNA-bd_sf"/>
</dbReference>
<keyword evidence="3" id="KW-0804">Transcription</keyword>
<evidence type="ECO:0000256" key="1">
    <source>
        <dbReference type="ARBA" id="ARBA00023015"/>
    </source>
</evidence>
<accession>A0ABV7L1J3</accession>
<dbReference type="InterPro" id="IPR050679">
    <property type="entry name" value="Bact_HTH_transcr_reg"/>
</dbReference>
<feature type="domain" description="HTH gntR-type" evidence="5">
    <location>
        <begin position="32"/>
        <end position="100"/>
    </location>
</feature>
<evidence type="ECO:0000313" key="7">
    <source>
        <dbReference type="Proteomes" id="UP001595528"/>
    </source>
</evidence>
<comment type="caution">
    <text evidence="6">The sequence shown here is derived from an EMBL/GenBank/DDBJ whole genome shotgun (WGS) entry which is preliminary data.</text>
</comment>